<feature type="transmembrane region" description="Helical" evidence="1">
    <location>
        <begin position="36"/>
        <end position="55"/>
    </location>
</feature>
<name>A0A481YX78_9VIRU</name>
<feature type="transmembrane region" description="Helical" evidence="1">
    <location>
        <begin position="67"/>
        <end position="88"/>
    </location>
</feature>
<feature type="transmembrane region" description="Helical" evidence="1">
    <location>
        <begin position="109"/>
        <end position="131"/>
    </location>
</feature>
<reference evidence="2" key="1">
    <citation type="journal article" date="2019" name="MBio">
        <title>Virus Genomes from Deep Sea Sediments Expand the Ocean Megavirome and Support Independent Origins of Viral Gigantism.</title>
        <authorList>
            <person name="Backstrom D."/>
            <person name="Yutin N."/>
            <person name="Jorgensen S.L."/>
            <person name="Dharamshi J."/>
            <person name="Homa F."/>
            <person name="Zaremba-Niedwiedzka K."/>
            <person name="Spang A."/>
            <person name="Wolf Y.I."/>
            <person name="Koonin E.V."/>
            <person name="Ettema T.J."/>
        </authorList>
    </citation>
    <scope>NUCLEOTIDE SEQUENCE</scope>
</reference>
<protein>
    <submittedName>
        <fullName evidence="2">Uncharacterized protein</fullName>
    </submittedName>
</protein>
<keyword evidence="1" id="KW-0812">Transmembrane</keyword>
<dbReference type="EMBL" id="MK500344">
    <property type="protein sequence ID" value="QBK87126.1"/>
    <property type="molecule type" value="Genomic_DNA"/>
</dbReference>
<keyword evidence="1" id="KW-1133">Transmembrane helix</keyword>
<keyword evidence="1" id="KW-0472">Membrane</keyword>
<gene>
    <name evidence="2" type="ORF">LCMAC201_00280</name>
</gene>
<feature type="transmembrane region" description="Helical" evidence="1">
    <location>
        <begin position="6"/>
        <end position="27"/>
    </location>
</feature>
<sequence>MDCIDISLGLHAVIGVSLIVAGTNLMMNVGRVSRAFGAYCFTFGYFILGLAASGSDVGDFNVQSRRYLLGIGSAIAIVAGTFMMYYHVQERVRQALQNGNAVRESIIKSIPMIDNVLIYAGFAGLVLTIALREDNSFNLVKASLALGAFLVIGYTKNQMLEAIVNGQNVQKHQIAHILSWGLLVLAISYSC</sequence>
<accession>A0A481YX78</accession>
<organism evidence="2">
    <name type="scientific">Marseillevirus LCMAC201</name>
    <dbReference type="NCBI Taxonomy" id="2506605"/>
    <lineage>
        <taxon>Viruses</taxon>
        <taxon>Varidnaviria</taxon>
        <taxon>Bamfordvirae</taxon>
        <taxon>Nucleocytoviricota</taxon>
        <taxon>Megaviricetes</taxon>
        <taxon>Pimascovirales</taxon>
        <taxon>Pimascovirales incertae sedis</taxon>
        <taxon>Marseilleviridae</taxon>
    </lineage>
</organism>
<proteinExistence type="predicted"/>
<evidence type="ECO:0000313" key="2">
    <source>
        <dbReference type="EMBL" id="QBK87126.1"/>
    </source>
</evidence>
<evidence type="ECO:0000256" key="1">
    <source>
        <dbReference type="SAM" id="Phobius"/>
    </source>
</evidence>